<dbReference type="AlphaFoldDB" id="A0A8H7V6T2"/>
<accession>A0A8H7V6T2</accession>
<reference evidence="1" key="1">
    <citation type="submission" date="2020-12" db="EMBL/GenBank/DDBJ databases">
        <title>Metabolic potential, ecology and presence of endohyphal bacteria is reflected in genomic diversity of Mucoromycotina.</title>
        <authorList>
            <person name="Muszewska A."/>
            <person name="Okrasinska A."/>
            <person name="Steczkiewicz K."/>
            <person name="Drgas O."/>
            <person name="Orlowska M."/>
            <person name="Perlinska-Lenart U."/>
            <person name="Aleksandrzak-Piekarczyk T."/>
            <person name="Szatraj K."/>
            <person name="Zielenkiewicz U."/>
            <person name="Pilsyk S."/>
            <person name="Malc E."/>
            <person name="Mieczkowski P."/>
            <person name="Kruszewska J.S."/>
            <person name="Biernat P."/>
            <person name="Pawlowska J."/>
        </authorList>
    </citation>
    <scope>NUCLEOTIDE SEQUENCE</scope>
    <source>
        <strain evidence="1">WA0000017839</strain>
    </source>
</reference>
<name>A0A8H7V6T2_9FUNG</name>
<protein>
    <submittedName>
        <fullName evidence="1">Uncharacterized protein</fullName>
    </submittedName>
</protein>
<sequence>MEPLNPEEHSADEIKQLRSINARIMDYINNNYKTLAESEISFEQFLDVVEISSYQIYVLALRSTLKLNKIYIKRVPVVF</sequence>
<organism evidence="1 2">
    <name type="scientific">Mucor saturninus</name>
    <dbReference type="NCBI Taxonomy" id="64648"/>
    <lineage>
        <taxon>Eukaryota</taxon>
        <taxon>Fungi</taxon>
        <taxon>Fungi incertae sedis</taxon>
        <taxon>Mucoromycota</taxon>
        <taxon>Mucoromycotina</taxon>
        <taxon>Mucoromycetes</taxon>
        <taxon>Mucorales</taxon>
        <taxon>Mucorineae</taxon>
        <taxon>Mucoraceae</taxon>
        <taxon>Mucor</taxon>
    </lineage>
</organism>
<evidence type="ECO:0000313" key="1">
    <source>
        <dbReference type="EMBL" id="KAG2203379.1"/>
    </source>
</evidence>
<keyword evidence="2" id="KW-1185">Reference proteome</keyword>
<proteinExistence type="predicted"/>
<evidence type="ECO:0000313" key="2">
    <source>
        <dbReference type="Proteomes" id="UP000603453"/>
    </source>
</evidence>
<gene>
    <name evidence="1" type="ORF">INT47_010077</name>
</gene>
<dbReference type="Proteomes" id="UP000603453">
    <property type="component" value="Unassembled WGS sequence"/>
</dbReference>
<dbReference type="EMBL" id="JAEPRD010000052">
    <property type="protein sequence ID" value="KAG2203379.1"/>
    <property type="molecule type" value="Genomic_DNA"/>
</dbReference>
<comment type="caution">
    <text evidence="1">The sequence shown here is derived from an EMBL/GenBank/DDBJ whole genome shotgun (WGS) entry which is preliminary data.</text>
</comment>